<name>A0A0K1P9A2_9BACT</name>
<evidence type="ECO:0000313" key="1">
    <source>
        <dbReference type="EMBL" id="AKU90087.1"/>
    </source>
</evidence>
<evidence type="ECO:0000313" key="2">
    <source>
        <dbReference type="Proteomes" id="UP000055590"/>
    </source>
</evidence>
<protein>
    <submittedName>
        <fullName evidence="1">Uncharacterized protein</fullName>
    </submittedName>
</protein>
<reference evidence="1 2" key="1">
    <citation type="submission" date="2015-08" db="EMBL/GenBank/DDBJ databases">
        <authorList>
            <person name="Babu N.S."/>
            <person name="Beckwith C.J."/>
            <person name="Beseler K.G."/>
            <person name="Brison A."/>
            <person name="Carone J.V."/>
            <person name="Caskin T.P."/>
            <person name="Diamond M."/>
            <person name="Durham M.E."/>
            <person name="Foxe J.M."/>
            <person name="Go M."/>
            <person name="Henderson B.A."/>
            <person name="Jones I.B."/>
            <person name="McGettigan J.A."/>
            <person name="Micheletti S.J."/>
            <person name="Nasrallah M.E."/>
            <person name="Ortiz D."/>
            <person name="Piller C.R."/>
            <person name="Privatt S.R."/>
            <person name="Schneider S.L."/>
            <person name="Sharp S."/>
            <person name="Smith T.C."/>
            <person name="Stanton J.D."/>
            <person name="Ullery H.E."/>
            <person name="Wilson R.J."/>
            <person name="Serrano M.G."/>
            <person name="Buck G."/>
            <person name="Lee V."/>
            <person name="Wang Y."/>
            <person name="Carvalho R."/>
            <person name="Voegtly L."/>
            <person name="Shi R."/>
            <person name="Duckworth R."/>
            <person name="Johnson A."/>
            <person name="Loviza R."/>
            <person name="Walstead R."/>
            <person name="Shah Z."/>
            <person name="Kiflezghi M."/>
            <person name="Wade K."/>
            <person name="Ball S.L."/>
            <person name="Bradley K.W."/>
            <person name="Asai D.J."/>
            <person name="Bowman C.A."/>
            <person name="Russell D.A."/>
            <person name="Pope W.H."/>
            <person name="Jacobs-Sera D."/>
            <person name="Hendrix R.W."/>
            <person name="Hatfull G.F."/>
        </authorList>
    </citation>
    <scope>NUCLEOTIDE SEQUENCE [LARGE SCALE GENOMIC DNA]</scope>
    <source>
        <strain evidence="1 2">DSM 27710</strain>
    </source>
</reference>
<accession>A0A0K1P9A2</accession>
<organism evidence="1 2">
    <name type="scientific">Vulgatibacter incomptus</name>
    <dbReference type="NCBI Taxonomy" id="1391653"/>
    <lineage>
        <taxon>Bacteria</taxon>
        <taxon>Pseudomonadati</taxon>
        <taxon>Myxococcota</taxon>
        <taxon>Myxococcia</taxon>
        <taxon>Myxococcales</taxon>
        <taxon>Cystobacterineae</taxon>
        <taxon>Vulgatibacteraceae</taxon>
        <taxon>Vulgatibacter</taxon>
    </lineage>
</organism>
<dbReference type="EMBL" id="CP012332">
    <property type="protein sequence ID" value="AKU90087.1"/>
    <property type="molecule type" value="Genomic_DNA"/>
</dbReference>
<dbReference type="Proteomes" id="UP000055590">
    <property type="component" value="Chromosome"/>
</dbReference>
<sequence>MAEPRSRFYFAVPAPSGRWNPGSLLPVDESGQVRCEGGRTIPLERAAAMSLSANCEREAAEEGLMPECHDVISAVGCSSWGGDPAVLPVGAVAALLAALRLRRRAIA</sequence>
<keyword evidence="2" id="KW-1185">Reference proteome</keyword>
<proteinExistence type="predicted"/>
<dbReference type="KEGG" id="vin:AKJ08_0474"/>
<dbReference type="AlphaFoldDB" id="A0A0K1P9A2"/>
<gene>
    <name evidence="1" type="ORF">AKJ08_0474</name>
</gene>